<accession>A0ABU1K247</accession>
<feature type="domain" description="DUF6973" evidence="1">
    <location>
        <begin position="20"/>
        <end position="138"/>
    </location>
</feature>
<dbReference type="InterPro" id="IPR054246">
    <property type="entry name" value="DUF6973"/>
</dbReference>
<dbReference type="Pfam" id="PF22322">
    <property type="entry name" value="DUF6973"/>
    <property type="match status" value="1"/>
</dbReference>
<organism evidence="2 3">
    <name type="scientific">Mesonia maritima</name>
    <dbReference type="NCBI Taxonomy" id="1793873"/>
    <lineage>
        <taxon>Bacteria</taxon>
        <taxon>Pseudomonadati</taxon>
        <taxon>Bacteroidota</taxon>
        <taxon>Flavobacteriia</taxon>
        <taxon>Flavobacteriales</taxon>
        <taxon>Flavobacteriaceae</taxon>
        <taxon>Mesonia</taxon>
    </lineage>
</organism>
<reference evidence="2 3" key="1">
    <citation type="submission" date="2023-07" db="EMBL/GenBank/DDBJ databases">
        <title>Genomic Encyclopedia of Type Strains, Phase IV (KMG-IV): sequencing the most valuable type-strain genomes for metagenomic binning, comparative biology and taxonomic classification.</title>
        <authorList>
            <person name="Goeker M."/>
        </authorList>
    </citation>
    <scope>NUCLEOTIDE SEQUENCE [LARGE SCALE GENOMIC DNA]</scope>
    <source>
        <strain evidence="2 3">DSM 102814</strain>
    </source>
</reference>
<gene>
    <name evidence="2" type="ORF">GGR31_000309</name>
</gene>
<dbReference type="EMBL" id="JAVDQA010000001">
    <property type="protein sequence ID" value="MDR6299693.1"/>
    <property type="molecule type" value="Genomic_DNA"/>
</dbReference>
<comment type="caution">
    <text evidence="2">The sequence shown here is derived from an EMBL/GenBank/DDBJ whole genome shotgun (WGS) entry which is preliminary data.</text>
</comment>
<keyword evidence="3" id="KW-1185">Reference proteome</keyword>
<proteinExistence type="predicted"/>
<protein>
    <recommendedName>
        <fullName evidence="1">DUF6973 domain-containing protein</fullName>
    </recommendedName>
</protein>
<evidence type="ECO:0000313" key="2">
    <source>
        <dbReference type="EMBL" id="MDR6299693.1"/>
    </source>
</evidence>
<sequence length="163" mass="19235">MKIWETIKRFKLKQLFVLSKTLLKNPFYILPTYKATKETLKICDEKFGKSHHKNNKANAFRHALWNFLIAEKCFGRNNSVEKSINWTIKITDLHEKLSPNQTLAKTMDLHNNKIGRKLFQQKISKEKIIPALEKYMKNSLKISTEKEAQVNPSNLIYIENDER</sequence>
<dbReference type="Proteomes" id="UP001257659">
    <property type="component" value="Unassembled WGS sequence"/>
</dbReference>
<dbReference type="RefSeq" id="WP_309726601.1">
    <property type="nucleotide sequence ID" value="NZ_JAVDQA010000001.1"/>
</dbReference>
<name>A0ABU1K247_9FLAO</name>
<evidence type="ECO:0000313" key="3">
    <source>
        <dbReference type="Proteomes" id="UP001257659"/>
    </source>
</evidence>
<evidence type="ECO:0000259" key="1">
    <source>
        <dbReference type="Pfam" id="PF22322"/>
    </source>
</evidence>